<feature type="region of interest" description="Disordered" evidence="1">
    <location>
        <begin position="1"/>
        <end position="34"/>
    </location>
</feature>
<evidence type="ECO:0000313" key="2">
    <source>
        <dbReference type="EMBL" id="KAJ5397795.1"/>
    </source>
</evidence>
<gene>
    <name evidence="2" type="ORF">N7509_005908</name>
</gene>
<dbReference type="Pfam" id="PF09692">
    <property type="entry name" value="Arb1"/>
    <property type="match status" value="1"/>
</dbReference>
<sequence length="477" mass="53850">MGKSNNKRPKSQRGLNKPTGFEEYNADGPITPAEHDELSQLYNPRFEDALMRFQHKRRIFPDRLNVFHKYLQYGGVSAGPNYGTGVSAKEVKGMTEEEAMQARTQTAVEKSRENLNLDISFNEVAKGFLGSFFVSHFNPERQADIELATVTLRNFYTYLLYHDVCPEYKDDLEQARKTCDLAGIELLKTMKLVHKAPGAFNRCCSMLFGGYHFASEWENTPADGLKSGDEKSDQIARKVVKYAIAGAGSNEQASRFQELVHQNSVSTMKLEDIDGFEILEVIQPDDATREFYQQTAPDLVPVGKIRAKSYRDPANPDIDMSPDERAEWDKGNGPAYDFEFFLEPELLEFCYPGLKIMTGIWEINCGVYYFDEIMSTLPSFYTLMANDLMLHWKWPKDLSNEDTKQEDSVEQSAREAVEQYLKANDPNNPSDTTVAAGVSDKVLKQCKELTGIDNLKLAGPPKAKTGMEGSDSEDDEL</sequence>
<dbReference type="AlphaFoldDB" id="A0A9W9W3A6"/>
<feature type="region of interest" description="Disordered" evidence="1">
    <location>
        <begin position="455"/>
        <end position="477"/>
    </location>
</feature>
<name>A0A9W9W3A6_9EURO</name>
<reference evidence="2" key="2">
    <citation type="journal article" date="2023" name="IMA Fungus">
        <title>Comparative genomic study of the Penicillium genus elucidates a diverse pangenome and 15 lateral gene transfer events.</title>
        <authorList>
            <person name="Petersen C."/>
            <person name="Sorensen T."/>
            <person name="Nielsen M.R."/>
            <person name="Sondergaard T.E."/>
            <person name="Sorensen J.L."/>
            <person name="Fitzpatrick D.A."/>
            <person name="Frisvad J.C."/>
            <person name="Nielsen K.L."/>
        </authorList>
    </citation>
    <scope>NUCLEOTIDE SEQUENCE</scope>
    <source>
        <strain evidence="2">IBT 29677</strain>
    </source>
</reference>
<reference evidence="2" key="1">
    <citation type="submission" date="2022-12" db="EMBL/GenBank/DDBJ databases">
        <authorList>
            <person name="Petersen C."/>
        </authorList>
    </citation>
    <scope>NUCLEOTIDE SEQUENCE</scope>
    <source>
        <strain evidence="2">IBT 29677</strain>
    </source>
</reference>
<evidence type="ECO:0008006" key="4">
    <source>
        <dbReference type="Google" id="ProtNLM"/>
    </source>
</evidence>
<dbReference type="InterPro" id="IPR018606">
    <property type="entry name" value="Arb1"/>
</dbReference>
<accession>A0A9W9W3A6</accession>
<evidence type="ECO:0000256" key="1">
    <source>
        <dbReference type="SAM" id="MobiDB-lite"/>
    </source>
</evidence>
<dbReference type="GeneID" id="81369525"/>
<dbReference type="Proteomes" id="UP001147747">
    <property type="component" value="Unassembled WGS sequence"/>
</dbReference>
<organism evidence="2 3">
    <name type="scientific">Penicillium cosmopolitanum</name>
    <dbReference type="NCBI Taxonomy" id="1131564"/>
    <lineage>
        <taxon>Eukaryota</taxon>
        <taxon>Fungi</taxon>
        <taxon>Dikarya</taxon>
        <taxon>Ascomycota</taxon>
        <taxon>Pezizomycotina</taxon>
        <taxon>Eurotiomycetes</taxon>
        <taxon>Eurotiomycetidae</taxon>
        <taxon>Eurotiales</taxon>
        <taxon>Aspergillaceae</taxon>
        <taxon>Penicillium</taxon>
    </lineage>
</organism>
<keyword evidence="3" id="KW-1185">Reference proteome</keyword>
<proteinExistence type="predicted"/>
<dbReference type="GO" id="GO:0031047">
    <property type="term" value="P:regulatory ncRNA-mediated gene silencing"/>
    <property type="evidence" value="ECO:0007669"/>
    <property type="project" value="InterPro"/>
</dbReference>
<feature type="compositionally biased region" description="Basic residues" evidence="1">
    <location>
        <begin position="1"/>
        <end position="11"/>
    </location>
</feature>
<protein>
    <recommendedName>
        <fullName evidence="4">Argonaute siRNA chaperone complex subunit Arb1</fullName>
    </recommendedName>
</protein>
<dbReference type="EMBL" id="JAPZBU010000006">
    <property type="protein sequence ID" value="KAJ5397795.1"/>
    <property type="molecule type" value="Genomic_DNA"/>
</dbReference>
<comment type="caution">
    <text evidence="2">The sequence shown here is derived from an EMBL/GenBank/DDBJ whole genome shotgun (WGS) entry which is preliminary data.</text>
</comment>
<dbReference type="GO" id="GO:0033167">
    <property type="term" value="C:ARC complex"/>
    <property type="evidence" value="ECO:0007669"/>
    <property type="project" value="InterPro"/>
</dbReference>
<evidence type="ECO:0000313" key="3">
    <source>
        <dbReference type="Proteomes" id="UP001147747"/>
    </source>
</evidence>
<dbReference type="OrthoDB" id="435402at2759"/>
<dbReference type="RefSeq" id="XP_056489847.1">
    <property type="nucleotide sequence ID" value="XM_056630545.1"/>
</dbReference>